<keyword evidence="2" id="KW-1185">Reference proteome</keyword>
<reference evidence="1 2" key="1">
    <citation type="submission" date="2020-02" db="EMBL/GenBank/DDBJ databases">
        <title>Draft genome sequence of Haematococcus lacustris strain NIES-144.</title>
        <authorList>
            <person name="Morimoto D."/>
            <person name="Nakagawa S."/>
            <person name="Yoshida T."/>
            <person name="Sawayama S."/>
        </authorList>
    </citation>
    <scope>NUCLEOTIDE SEQUENCE [LARGE SCALE GENOMIC DNA]</scope>
    <source>
        <strain evidence="1 2">NIES-144</strain>
    </source>
</reference>
<sequence>MRAARRSQVNRQPQL</sequence>
<evidence type="ECO:0000313" key="1">
    <source>
        <dbReference type="EMBL" id="GFH21543.1"/>
    </source>
</evidence>
<dbReference type="Proteomes" id="UP000485058">
    <property type="component" value="Unassembled WGS sequence"/>
</dbReference>
<accession>A0A699ZG43</accession>
<organism evidence="1 2">
    <name type="scientific">Haematococcus lacustris</name>
    <name type="common">Green alga</name>
    <name type="synonym">Haematococcus pluvialis</name>
    <dbReference type="NCBI Taxonomy" id="44745"/>
    <lineage>
        <taxon>Eukaryota</taxon>
        <taxon>Viridiplantae</taxon>
        <taxon>Chlorophyta</taxon>
        <taxon>core chlorophytes</taxon>
        <taxon>Chlorophyceae</taxon>
        <taxon>CS clade</taxon>
        <taxon>Chlamydomonadales</taxon>
        <taxon>Haematococcaceae</taxon>
        <taxon>Haematococcus</taxon>
    </lineage>
</organism>
<gene>
    <name evidence="1" type="ORF">HaLaN_18869</name>
</gene>
<name>A0A699ZG43_HAELA</name>
<proteinExistence type="predicted"/>
<protein>
    <submittedName>
        <fullName evidence="1">Uncharacterized protein</fullName>
    </submittedName>
</protein>
<dbReference type="EMBL" id="BLLF01001850">
    <property type="protein sequence ID" value="GFH21543.1"/>
    <property type="molecule type" value="Genomic_DNA"/>
</dbReference>
<comment type="caution">
    <text evidence="1">The sequence shown here is derived from an EMBL/GenBank/DDBJ whole genome shotgun (WGS) entry which is preliminary data.</text>
</comment>
<feature type="non-terminal residue" evidence="1">
    <location>
        <position position="1"/>
    </location>
</feature>
<evidence type="ECO:0000313" key="2">
    <source>
        <dbReference type="Proteomes" id="UP000485058"/>
    </source>
</evidence>